<dbReference type="InterPro" id="IPR035986">
    <property type="entry name" value="PKD_dom_sf"/>
</dbReference>
<dbReference type="Proteomes" id="UP000514509">
    <property type="component" value="Chromosome"/>
</dbReference>
<dbReference type="SUPFAM" id="SSF49299">
    <property type="entry name" value="PKD domain"/>
    <property type="match status" value="3"/>
</dbReference>
<protein>
    <submittedName>
        <fullName evidence="2">T9SS type A sorting domain-containing protein</fullName>
    </submittedName>
</protein>
<feature type="domain" description="PKD/Chitinase" evidence="1">
    <location>
        <begin position="780"/>
        <end position="869"/>
    </location>
</feature>
<dbReference type="InterPro" id="IPR013783">
    <property type="entry name" value="Ig-like_fold"/>
</dbReference>
<dbReference type="SMART" id="SM00089">
    <property type="entry name" value="PKD"/>
    <property type="match status" value="3"/>
</dbReference>
<dbReference type="Pfam" id="PF22352">
    <property type="entry name" value="K319L-like_PKD"/>
    <property type="match status" value="3"/>
</dbReference>
<dbReference type="Gene3D" id="2.60.40.4070">
    <property type="match status" value="1"/>
</dbReference>
<evidence type="ECO:0000313" key="2">
    <source>
        <dbReference type="EMBL" id="QMU29346.1"/>
    </source>
</evidence>
<keyword evidence="3" id="KW-1185">Reference proteome</keyword>
<dbReference type="PANTHER" id="PTHR42754:SF1">
    <property type="entry name" value="LIPOPROTEIN"/>
    <property type="match status" value="1"/>
</dbReference>
<proteinExistence type="predicted"/>
<evidence type="ECO:0000313" key="3">
    <source>
        <dbReference type="Proteomes" id="UP000514509"/>
    </source>
</evidence>
<dbReference type="AlphaFoldDB" id="A0A7L7L939"/>
<sequence>MKKIFTQVFLILLVYFYSNENSFAQESLSKVWDFAFGGTKADILQIHQPTKDGGYILGGTSNSPASGSKSVACKGNQDFWIVKIDAAGNKQWDKTIGGSGFDFLQDLQVTTDGGYILAGTSDSPVSGDKTAAGSGKFDYWVVKVDAQGNRQWDKIYGGSSNEYLKAIRLTTDGGYILGGSSDSPVSGKTGFNKTAAQIGENDYWVVKIDASGTKKWDKTFGGTSYDFFQDVQVTTDGSYIMGGHSYSAANGSKSSGSKGFGDYWIIKTDGNGNKQWDKTFGGNLDDALVGILLTKDNGYVLGGISKSGISGDKTVASKGFGDYWLVKLDATGTKKWDKTIGGLNNDFLQVITATNDGGILLGGTSNSPLSGDKTANSNGNSDFWIVKTDVNGVKTWDKTIGGSDYENLRSVQQTTSGSYILAGTSASAASADKSNASKGETDFWLVNIAAGGKDQPPVLNQQVDSFTLVNADTEQDIQTITNGATLNLATLPTRNLNIRANTSTNSLDSVVFHLSGADTLHIAERNAPYILFGAVGTNYNAWTPVQGNYTLTGTTYSATSDSDTVGTPLVIAFTVTDESNISDGLPIANAGSDLTVVLPANTVTLNGNGTDNEGSIKQYIWNQVSGPNATKISNSLIVNPVVSGLVAGTYVFSLVVTDLQGNISAADFMNVTVNNTTTINTLPVANAGADATITLPTNTVTLNGSGTDKEGSIKQYIWNQVSGPNTAKLSNTLIAQPVISELVAGTYVFSLIVTDEQSAVSAADLVTITVANPGINAVPVANAGADITITLPTNTLTLSGTGTDKEGSIKQYIWNQVSGPSASKISNSLVANPVVSGLVAGKYVFSLVVTDNQDAVSAADLITVIVNNSTSTMSQIVSLTLINGDTDKDILTITEGTILNLATLPTKNLNIRINTSATGVGSVKLALTGRWTISKTESAPYTLFGDEKRTDGTINYGGIALPTGDYTLKSTPYSGASGTGTAGTALTVKFKIINQAASAIISNSSVALYDSTSTANNRKLTEATATKPAVLTSFPNPFQDQTTIQFTFAQEEDYKLEVYNLNGELVSQLKNAKAVAGETVQTVWNASQTKNGIYIIKLTTKRAVQHLRVMHSK</sequence>
<dbReference type="Gene3D" id="2.60.40.10">
    <property type="entry name" value="Immunoglobulins"/>
    <property type="match status" value="3"/>
</dbReference>
<gene>
    <name evidence="2" type="ORF">HUW48_15465</name>
</gene>
<reference evidence="2 3" key="1">
    <citation type="submission" date="2020-06" db="EMBL/GenBank/DDBJ databases">
        <authorList>
            <person name="Hwang Y.J."/>
        </authorList>
    </citation>
    <scope>NUCLEOTIDE SEQUENCE [LARGE SCALE GENOMIC DNA]</scope>
    <source>
        <strain evidence="2 3">KUDC8001</strain>
    </source>
</reference>
<dbReference type="PANTHER" id="PTHR42754">
    <property type="entry name" value="ENDOGLUCANASE"/>
    <property type="match status" value="1"/>
</dbReference>
<accession>A0A7L7L939</accession>
<feature type="domain" description="PKD/Chitinase" evidence="1">
    <location>
        <begin position="684"/>
        <end position="773"/>
    </location>
</feature>
<feature type="domain" description="PKD/Chitinase" evidence="1">
    <location>
        <begin position="587"/>
        <end position="676"/>
    </location>
</feature>
<dbReference type="Pfam" id="PF18962">
    <property type="entry name" value="Por_Secre_tail"/>
    <property type="match status" value="1"/>
</dbReference>
<dbReference type="KEGG" id="add:HUW48_15465"/>
<organism evidence="2 3">
    <name type="scientific">Adhaeribacter radiodurans</name>
    <dbReference type="NCBI Taxonomy" id="2745197"/>
    <lineage>
        <taxon>Bacteria</taxon>
        <taxon>Pseudomonadati</taxon>
        <taxon>Bacteroidota</taxon>
        <taxon>Cytophagia</taxon>
        <taxon>Cytophagales</taxon>
        <taxon>Hymenobacteraceae</taxon>
        <taxon>Adhaeribacter</taxon>
    </lineage>
</organism>
<dbReference type="RefSeq" id="WP_182411805.1">
    <property type="nucleotide sequence ID" value="NZ_CP055153.1"/>
</dbReference>
<dbReference type="InterPro" id="IPR022409">
    <property type="entry name" value="PKD/Chitinase_dom"/>
</dbReference>
<dbReference type="InterPro" id="IPR026444">
    <property type="entry name" value="Secre_tail"/>
</dbReference>
<dbReference type="EMBL" id="CP055153">
    <property type="protein sequence ID" value="QMU29346.1"/>
    <property type="molecule type" value="Genomic_DNA"/>
</dbReference>
<dbReference type="NCBIfam" id="TIGR04183">
    <property type="entry name" value="Por_Secre_tail"/>
    <property type="match status" value="1"/>
</dbReference>
<reference evidence="2 3" key="2">
    <citation type="submission" date="2020-08" db="EMBL/GenBank/DDBJ databases">
        <title>Adhaeribacter dokdonensis sp. nov., isolated from the rhizosphere of Elymus tsukushiensis, a plant native to the Dokdo Islands, Republic of Korea.</title>
        <authorList>
            <person name="Ghim S.Y."/>
        </authorList>
    </citation>
    <scope>NUCLEOTIDE SEQUENCE [LARGE SCALE GENOMIC DNA]</scope>
    <source>
        <strain evidence="2 3">KUDC8001</strain>
    </source>
</reference>
<evidence type="ECO:0000259" key="1">
    <source>
        <dbReference type="SMART" id="SM00089"/>
    </source>
</evidence>
<name>A0A7L7L939_9BACT</name>